<dbReference type="InterPro" id="IPR023068">
    <property type="entry name" value="CCA-adding_enz_firmicutes"/>
</dbReference>
<dbReference type="GO" id="GO:0000049">
    <property type="term" value="F:tRNA binding"/>
    <property type="evidence" value="ECO:0007669"/>
    <property type="project" value="UniProtKB-UniRule"/>
</dbReference>
<reference evidence="15" key="1">
    <citation type="submission" date="2021-03" db="EMBL/GenBank/DDBJ databases">
        <title>Genomic Encyclopedia of Type Strains, Phase IV (KMG-IV): sequencing the most valuable type-strain genomes for metagenomic binning, comparative biology and taxonomic classification.</title>
        <authorList>
            <person name="Goeker M."/>
        </authorList>
    </citation>
    <scope>NUCLEOTIDE SEQUENCE</scope>
    <source>
        <strain evidence="15">DSM 107338</strain>
    </source>
</reference>
<gene>
    <name evidence="11" type="primary">cca</name>
    <name evidence="15" type="ORF">J2Z64_002562</name>
</gene>
<keyword evidence="5 11" id="KW-0479">Metal-binding</keyword>
<keyword evidence="10 11" id="KW-0694">RNA-binding</keyword>
<protein>
    <recommendedName>
        <fullName evidence="11">CCA-adding enzyme</fullName>
        <ecNumber evidence="11">2.7.7.72</ecNumber>
    </recommendedName>
    <alternativeName>
        <fullName evidence="11">CCA tRNA nucleotidyltransferase</fullName>
    </alternativeName>
    <alternativeName>
        <fullName evidence="11">tRNA CCA-pyrophosphorylase</fullName>
    </alternativeName>
    <alternativeName>
        <fullName evidence="11">tRNA adenylyl-/cytidylyl- transferase</fullName>
    </alternativeName>
    <alternativeName>
        <fullName evidence="11">tRNA nucleotidyltransferase</fullName>
    </alternativeName>
    <alternativeName>
        <fullName evidence="11">tRNA-NT</fullName>
    </alternativeName>
</protein>
<evidence type="ECO:0000256" key="11">
    <source>
        <dbReference type="HAMAP-Rule" id="MF_01263"/>
    </source>
</evidence>
<feature type="binding site" evidence="11">
    <location>
        <position position="28"/>
    </location>
    <ligand>
        <name>ATP</name>
        <dbReference type="ChEBI" id="CHEBI:30616"/>
    </ligand>
</feature>
<evidence type="ECO:0000256" key="1">
    <source>
        <dbReference type="ARBA" id="ARBA00001946"/>
    </source>
</evidence>
<evidence type="ECO:0000259" key="13">
    <source>
        <dbReference type="Pfam" id="PF12627"/>
    </source>
</evidence>
<feature type="binding site" evidence="11">
    <location>
        <position position="43"/>
    </location>
    <ligand>
        <name>Mg(2+)</name>
        <dbReference type="ChEBI" id="CHEBI:18420"/>
    </ligand>
</feature>
<keyword evidence="9 11" id="KW-0460">Magnesium</keyword>
<dbReference type="InterPro" id="IPR050264">
    <property type="entry name" value="Bact_CCA-adding_enz_type3_sf"/>
</dbReference>
<dbReference type="CDD" id="cd05398">
    <property type="entry name" value="NT_ClassII-CCAase"/>
    <property type="match status" value="1"/>
</dbReference>
<evidence type="ECO:0000256" key="8">
    <source>
        <dbReference type="ARBA" id="ARBA00022840"/>
    </source>
</evidence>
<accession>A0A9X0YVW5</accession>
<dbReference type="HAMAP" id="MF_01263">
    <property type="entry name" value="CCA_bact_type3"/>
    <property type="match status" value="1"/>
</dbReference>
<feature type="binding site" evidence="11">
    <location>
        <position position="112"/>
    </location>
    <ligand>
        <name>CTP</name>
        <dbReference type="ChEBI" id="CHEBI:37563"/>
    </ligand>
</feature>
<keyword evidence="8 11" id="KW-0067">ATP-binding</keyword>
<dbReference type="OrthoDB" id="9805698at2"/>
<evidence type="ECO:0000256" key="5">
    <source>
        <dbReference type="ARBA" id="ARBA00022723"/>
    </source>
</evidence>
<evidence type="ECO:0000259" key="14">
    <source>
        <dbReference type="Pfam" id="PF13735"/>
    </source>
</evidence>
<feature type="binding site" evidence="11">
    <location>
        <position position="155"/>
    </location>
    <ligand>
        <name>ATP</name>
        <dbReference type="ChEBI" id="CHEBI:30616"/>
    </ligand>
</feature>
<feature type="binding site" evidence="11">
    <location>
        <position position="161"/>
    </location>
    <ligand>
        <name>ATP</name>
        <dbReference type="ChEBI" id="CHEBI:30616"/>
    </ligand>
</feature>
<evidence type="ECO:0000256" key="7">
    <source>
        <dbReference type="ARBA" id="ARBA00022800"/>
    </source>
</evidence>
<dbReference type="Pfam" id="PF12627">
    <property type="entry name" value="PolyA_pol_RNAbd"/>
    <property type="match status" value="1"/>
</dbReference>
<proteinExistence type="inferred from homology"/>
<dbReference type="Gene3D" id="3.30.460.10">
    <property type="entry name" value="Beta Polymerase, domain 2"/>
    <property type="match status" value="1"/>
</dbReference>
<feature type="binding site" evidence="11">
    <location>
        <position position="112"/>
    </location>
    <ligand>
        <name>ATP</name>
        <dbReference type="ChEBI" id="CHEBI:30616"/>
    </ligand>
</feature>
<dbReference type="NCBIfam" id="NF009814">
    <property type="entry name" value="PRK13299.1"/>
    <property type="match status" value="1"/>
</dbReference>
<evidence type="ECO:0000313" key="16">
    <source>
        <dbReference type="Proteomes" id="UP001138793"/>
    </source>
</evidence>
<feature type="domain" description="tRNA nucleotidyltransferase/poly(A) polymerase RNA and SrmB- binding" evidence="13">
    <location>
        <begin position="170"/>
        <end position="224"/>
    </location>
</feature>
<dbReference type="PANTHER" id="PTHR46173:SF1">
    <property type="entry name" value="CCA TRNA NUCLEOTIDYLTRANSFERASE 1, MITOCHONDRIAL"/>
    <property type="match status" value="1"/>
</dbReference>
<comment type="catalytic activity">
    <reaction evidence="11">
        <text>a tRNA with a 3' CCA end + 2 CTP + ATP = a tRNA with a 3' CCACCA end + 3 diphosphate</text>
        <dbReference type="Rhea" id="RHEA:76235"/>
        <dbReference type="Rhea" id="RHEA-COMP:10468"/>
        <dbReference type="Rhea" id="RHEA-COMP:18655"/>
        <dbReference type="ChEBI" id="CHEBI:30616"/>
        <dbReference type="ChEBI" id="CHEBI:33019"/>
        <dbReference type="ChEBI" id="CHEBI:37563"/>
        <dbReference type="ChEBI" id="CHEBI:83071"/>
        <dbReference type="ChEBI" id="CHEBI:195187"/>
    </reaction>
</comment>
<dbReference type="Pfam" id="PF13735">
    <property type="entry name" value="tRNA_NucTran2_2"/>
    <property type="match status" value="1"/>
</dbReference>
<comment type="miscellaneous">
    <text evidence="11">A single active site specifically recognizes both ATP and CTP and is responsible for their addition.</text>
</comment>
<evidence type="ECO:0000313" key="15">
    <source>
        <dbReference type="EMBL" id="MBP2078305.1"/>
    </source>
</evidence>
<dbReference type="InterPro" id="IPR043519">
    <property type="entry name" value="NT_sf"/>
</dbReference>
<dbReference type="SUPFAM" id="SSF81891">
    <property type="entry name" value="Poly A polymerase C-terminal region-like"/>
    <property type="match status" value="1"/>
</dbReference>
<feature type="binding site" evidence="11">
    <location>
        <position position="161"/>
    </location>
    <ligand>
        <name>CTP</name>
        <dbReference type="ChEBI" id="CHEBI:37563"/>
    </ligand>
</feature>
<evidence type="ECO:0000256" key="10">
    <source>
        <dbReference type="ARBA" id="ARBA00022884"/>
    </source>
</evidence>
<dbReference type="RefSeq" id="WP_149474074.1">
    <property type="nucleotide sequence ID" value="NZ_JAGGMB010000007.1"/>
</dbReference>
<organism evidence="15 16">
    <name type="scientific">Oceanobacillus polygoni</name>
    <dbReference type="NCBI Taxonomy" id="1235259"/>
    <lineage>
        <taxon>Bacteria</taxon>
        <taxon>Bacillati</taxon>
        <taxon>Bacillota</taxon>
        <taxon>Bacilli</taxon>
        <taxon>Bacillales</taxon>
        <taxon>Bacillaceae</taxon>
        <taxon>Oceanobacillus</taxon>
    </lineage>
</organism>
<comment type="cofactor">
    <cofactor evidence="1 11">
        <name>Mg(2+)</name>
        <dbReference type="ChEBI" id="CHEBI:18420"/>
    </cofactor>
</comment>
<evidence type="ECO:0000256" key="3">
    <source>
        <dbReference type="ARBA" id="ARBA00022694"/>
    </source>
</evidence>
<dbReference type="EMBL" id="JAGGMB010000007">
    <property type="protein sequence ID" value="MBP2078305.1"/>
    <property type="molecule type" value="Genomic_DNA"/>
</dbReference>
<sequence>MLPKVFLMAKPVLEHIEKQDHKAYFVGGCVRDLLLERPIGDIDIATSASPAFIQKIFTKVIPVGIEHGTVIVRHNNESYEVTTFRIDGNYSDKRHPDSVQFIDNIDKDLERRDFTINSLAMDLNGNMIDLFGGINDIEKRVIRTVGNGYERFTEDPLRIIRAIRFSSQLGFTIDPKTFQEMKDVSSEIKTLAIERIANEFTKLFAGNDVNRALTYVKDLQIERYLPVFCDFPHILSSLPASIRPLQSFAEVIALFHLVNPTIEVSRWVKEWKCSNKTKQEAIHLVEAYFHFESHGMDPWLIYRLTPAFYEGFIRISENITQTTTIRLQEMKAIEQQLSIHSKEELAFNGYDLMTLFPERKRGRWIQNLLKRIEFNVVSGKLENNKKEIKEWIKWNPPETN</sequence>
<dbReference type="Gene3D" id="1.10.246.80">
    <property type="match status" value="1"/>
</dbReference>
<keyword evidence="7 11" id="KW-0692">RNA repair</keyword>
<evidence type="ECO:0000256" key="2">
    <source>
        <dbReference type="ARBA" id="ARBA00022679"/>
    </source>
</evidence>
<dbReference type="EC" id="2.7.7.72" evidence="11"/>
<dbReference type="Pfam" id="PF01743">
    <property type="entry name" value="PolyA_pol"/>
    <property type="match status" value="1"/>
</dbReference>
<dbReference type="InterPro" id="IPR032828">
    <property type="entry name" value="PolyA_RNA-bd"/>
</dbReference>
<keyword evidence="3 11" id="KW-0819">tRNA processing</keyword>
<feature type="domain" description="CCA-adding enzyme C-terminal" evidence="14">
    <location>
        <begin position="253"/>
        <end position="392"/>
    </location>
</feature>
<evidence type="ECO:0000256" key="6">
    <source>
        <dbReference type="ARBA" id="ARBA00022741"/>
    </source>
</evidence>
<dbReference type="Gene3D" id="1.10.3090.10">
    <property type="entry name" value="cca-adding enzyme, domain 2"/>
    <property type="match status" value="1"/>
</dbReference>
<dbReference type="GO" id="GO:0042245">
    <property type="term" value="P:RNA repair"/>
    <property type="evidence" value="ECO:0007669"/>
    <property type="project" value="UniProtKB-KW"/>
</dbReference>
<name>A0A9X0YVW5_9BACI</name>
<feature type="binding site" evidence="11">
    <location>
        <position position="158"/>
    </location>
    <ligand>
        <name>ATP</name>
        <dbReference type="ChEBI" id="CHEBI:30616"/>
    </ligand>
</feature>
<comment type="caution">
    <text evidence="15">The sequence shown here is derived from an EMBL/GenBank/DDBJ whole genome shotgun (WGS) entry which is preliminary data.</text>
</comment>
<dbReference type="PANTHER" id="PTHR46173">
    <property type="entry name" value="CCA TRNA NUCLEOTIDYLTRANSFERASE 1, MITOCHONDRIAL"/>
    <property type="match status" value="1"/>
</dbReference>
<feature type="binding site" evidence="11">
    <location>
        <position position="31"/>
    </location>
    <ligand>
        <name>CTP</name>
        <dbReference type="ChEBI" id="CHEBI:37563"/>
    </ligand>
</feature>
<dbReference type="GO" id="GO:0001680">
    <property type="term" value="P:tRNA 3'-terminal CCA addition"/>
    <property type="evidence" value="ECO:0007669"/>
    <property type="project" value="UniProtKB-UniRule"/>
</dbReference>
<feature type="binding site" evidence="11">
    <location>
        <position position="41"/>
    </location>
    <ligand>
        <name>Mg(2+)</name>
        <dbReference type="ChEBI" id="CHEBI:18420"/>
    </ligand>
</feature>
<keyword evidence="16" id="KW-1185">Reference proteome</keyword>
<dbReference type="GO" id="GO:0016787">
    <property type="term" value="F:hydrolase activity"/>
    <property type="evidence" value="ECO:0007669"/>
    <property type="project" value="UniProtKB-KW"/>
</dbReference>
<feature type="binding site" evidence="11">
    <location>
        <position position="164"/>
    </location>
    <ligand>
        <name>ATP</name>
        <dbReference type="ChEBI" id="CHEBI:30616"/>
    </ligand>
</feature>
<keyword evidence="4 11" id="KW-0548">Nucleotidyltransferase</keyword>
<evidence type="ECO:0000256" key="9">
    <source>
        <dbReference type="ARBA" id="ARBA00022842"/>
    </source>
</evidence>
<dbReference type="GO" id="GO:0000287">
    <property type="term" value="F:magnesium ion binding"/>
    <property type="evidence" value="ECO:0007669"/>
    <property type="project" value="UniProtKB-UniRule"/>
</dbReference>
<feature type="binding site" evidence="11">
    <location>
        <position position="31"/>
    </location>
    <ligand>
        <name>ATP</name>
        <dbReference type="ChEBI" id="CHEBI:30616"/>
    </ligand>
</feature>
<evidence type="ECO:0000259" key="12">
    <source>
        <dbReference type="Pfam" id="PF01743"/>
    </source>
</evidence>
<feature type="binding site" evidence="11">
    <location>
        <position position="28"/>
    </location>
    <ligand>
        <name>CTP</name>
        <dbReference type="ChEBI" id="CHEBI:37563"/>
    </ligand>
</feature>
<comment type="catalytic activity">
    <reaction evidence="11">
        <text>a tRNA precursor + 2 CTP + ATP = a tRNA with a 3' CCA end + 3 diphosphate</text>
        <dbReference type="Rhea" id="RHEA:14433"/>
        <dbReference type="Rhea" id="RHEA-COMP:10465"/>
        <dbReference type="Rhea" id="RHEA-COMP:10468"/>
        <dbReference type="ChEBI" id="CHEBI:30616"/>
        <dbReference type="ChEBI" id="CHEBI:33019"/>
        <dbReference type="ChEBI" id="CHEBI:37563"/>
        <dbReference type="ChEBI" id="CHEBI:74896"/>
        <dbReference type="ChEBI" id="CHEBI:83071"/>
        <dbReference type="EC" id="2.7.7.72"/>
    </reaction>
</comment>
<comment type="function">
    <text evidence="11">Catalyzes the addition and repair of the essential 3'-terminal CCA sequence in tRNAs without using a nucleic acid template. Adds these three nucleotides in the order of C, C, and A to the tRNA nucleotide-73, using CTP and ATP as substrates and producing inorganic pyrophosphate. tRNA 3'-terminal CCA addition is required both for tRNA processing and repair. Also involved in tRNA surveillance by mediating tandem CCA addition to generate a CCACCA at the 3' terminus of unstable tRNAs. While stable tRNAs receive only 3'-terminal CCA, unstable tRNAs are marked with CCACCA and rapidly degraded.</text>
</comment>
<keyword evidence="2 11" id="KW-0808">Transferase</keyword>
<dbReference type="InterPro" id="IPR002646">
    <property type="entry name" value="PolA_pol_head_dom"/>
</dbReference>
<dbReference type="Proteomes" id="UP001138793">
    <property type="component" value="Unassembled WGS sequence"/>
</dbReference>
<feature type="domain" description="Poly A polymerase head" evidence="12">
    <location>
        <begin position="23"/>
        <end position="143"/>
    </location>
</feature>
<comment type="similarity">
    <text evidence="11">Belongs to the tRNA nucleotidyltransferase/poly(A) polymerase family. Bacterial CCA-adding enzyme type 3 subfamily.</text>
</comment>
<feature type="binding site" evidence="11">
    <location>
        <position position="155"/>
    </location>
    <ligand>
        <name>CTP</name>
        <dbReference type="ChEBI" id="CHEBI:37563"/>
    </ligand>
</feature>
<feature type="binding site" evidence="11">
    <location>
        <position position="164"/>
    </location>
    <ligand>
        <name>CTP</name>
        <dbReference type="ChEBI" id="CHEBI:37563"/>
    </ligand>
</feature>
<dbReference type="InterPro" id="IPR032810">
    <property type="entry name" value="CCA-adding_enz_C"/>
</dbReference>
<dbReference type="GO" id="GO:0005524">
    <property type="term" value="F:ATP binding"/>
    <property type="evidence" value="ECO:0007669"/>
    <property type="project" value="UniProtKB-UniRule"/>
</dbReference>
<feature type="binding site" evidence="11">
    <location>
        <position position="158"/>
    </location>
    <ligand>
        <name>CTP</name>
        <dbReference type="ChEBI" id="CHEBI:37563"/>
    </ligand>
</feature>
<dbReference type="GO" id="GO:0004810">
    <property type="term" value="F:CCA tRNA nucleotidyltransferase activity"/>
    <property type="evidence" value="ECO:0007669"/>
    <property type="project" value="UniProtKB-UniRule"/>
</dbReference>
<dbReference type="SUPFAM" id="SSF81301">
    <property type="entry name" value="Nucleotidyltransferase"/>
    <property type="match status" value="1"/>
</dbReference>
<evidence type="ECO:0000256" key="4">
    <source>
        <dbReference type="ARBA" id="ARBA00022695"/>
    </source>
</evidence>
<dbReference type="AlphaFoldDB" id="A0A9X0YVW5"/>
<keyword evidence="6 11" id="KW-0547">Nucleotide-binding</keyword>
<comment type="subunit">
    <text evidence="11">Homodimer.</text>
</comment>
<keyword evidence="15" id="KW-0378">Hydrolase</keyword>